<dbReference type="Gene3D" id="3.30.40.10">
    <property type="entry name" value="Zinc/RING finger domain, C3HC4 (zinc finger)"/>
    <property type="match status" value="1"/>
</dbReference>
<keyword evidence="12 17" id="KW-0863">Zinc-finger</keyword>
<keyword evidence="13" id="KW-0833">Ubl conjugation pathway</keyword>
<evidence type="ECO:0000256" key="11">
    <source>
        <dbReference type="ARBA" id="ARBA00022763"/>
    </source>
</evidence>
<proteinExistence type="predicted"/>
<feature type="region of interest" description="Disordered" evidence="19">
    <location>
        <begin position="69"/>
        <end position="117"/>
    </location>
</feature>
<comment type="pathway">
    <text evidence="4">Protein modification; protein ubiquitination.</text>
</comment>
<protein>
    <recommendedName>
        <fullName evidence="5">RING-type E3 ubiquitin transferase</fullName>
        <ecNumber evidence="5">2.3.2.27</ecNumber>
    </recommendedName>
</protein>
<dbReference type="GO" id="GO:0016567">
    <property type="term" value="P:protein ubiquitination"/>
    <property type="evidence" value="ECO:0007669"/>
    <property type="project" value="InterPro"/>
</dbReference>
<dbReference type="Pfam" id="PF23419">
    <property type="entry name" value="WD40_RFWD3"/>
    <property type="match status" value="1"/>
</dbReference>
<feature type="domain" description="RING-type" evidence="20">
    <location>
        <begin position="273"/>
        <end position="317"/>
    </location>
</feature>
<dbReference type="GO" id="GO:0005737">
    <property type="term" value="C:cytoplasm"/>
    <property type="evidence" value="ECO:0007669"/>
    <property type="project" value="UniProtKB-SubCell"/>
</dbReference>
<dbReference type="STRING" id="7719.ENSCINP00000003190"/>
<dbReference type="GeneTree" id="ENSGT00390000008931"/>
<feature type="compositionally biased region" description="Acidic residues" evidence="19">
    <location>
        <begin position="91"/>
        <end position="104"/>
    </location>
</feature>
<dbReference type="EC" id="2.3.2.27" evidence="5"/>
<dbReference type="InterPro" id="IPR001680">
    <property type="entry name" value="WD40_rpt"/>
</dbReference>
<feature type="compositionally biased region" description="Polar residues" evidence="19">
    <location>
        <begin position="176"/>
        <end position="186"/>
    </location>
</feature>
<keyword evidence="22" id="KW-1185">Reference proteome</keyword>
<dbReference type="InterPro" id="IPR036322">
    <property type="entry name" value="WD40_repeat_dom_sf"/>
</dbReference>
<keyword evidence="18" id="KW-0175">Coiled coil</keyword>
<dbReference type="GO" id="GO:0008270">
    <property type="term" value="F:zinc ion binding"/>
    <property type="evidence" value="ECO:0007669"/>
    <property type="project" value="UniProtKB-KW"/>
</dbReference>
<dbReference type="InterPro" id="IPR056527">
    <property type="entry name" value="WD40_RFWD3"/>
</dbReference>
<name>F6UM67_CIOIN</name>
<feature type="compositionally biased region" description="Polar residues" evidence="19">
    <location>
        <begin position="22"/>
        <end position="35"/>
    </location>
</feature>
<evidence type="ECO:0000256" key="10">
    <source>
        <dbReference type="ARBA" id="ARBA00022737"/>
    </source>
</evidence>
<dbReference type="InterPro" id="IPR037381">
    <property type="entry name" value="RFWD3"/>
</dbReference>
<evidence type="ECO:0000256" key="7">
    <source>
        <dbReference type="ARBA" id="ARBA00022574"/>
    </source>
</evidence>
<comment type="subcellular location">
    <subcellularLocation>
        <location evidence="3">Cytoplasm</location>
    </subcellularLocation>
    <subcellularLocation>
        <location evidence="2">Nucleus</location>
        <location evidence="2">PML body</location>
    </subcellularLocation>
</comment>
<dbReference type="GO" id="GO:0061630">
    <property type="term" value="F:ubiquitin protein ligase activity"/>
    <property type="evidence" value="ECO:0007669"/>
    <property type="project" value="UniProtKB-EC"/>
</dbReference>
<dbReference type="Gene3D" id="2.130.10.10">
    <property type="entry name" value="YVTN repeat-like/Quinoprotein amine dehydrogenase"/>
    <property type="match status" value="1"/>
</dbReference>
<feature type="compositionally biased region" description="Low complexity" evidence="19">
    <location>
        <begin position="69"/>
        <end position="82"/>
    </location>
</feature>
<keyword evidence="8" id="KW-0808">Transferase</keyword>
<dbReference type="Pfam" id="PF13639">
    <property type="entry name" value="zf-RING_2"/>
    <property type="match status" value="1"/>
</dbReference>
<feature type="region of interest" description="Disordered" evidence="19">
    <location>
        <begin position="232"/>
        <end position="269"/>
    </location>
</feature>
<evidence type="ECO:0000256" key="9">
    <source>
        <dbReference type="ARBA" id="ARBA00022723"/>
    </source>
</evidence>
<accession>F6UM67</accession>
<evidence type="ECO:0000256" key="3">
    <source>
        <dbReference type="ARBA" id="ARBA00004496"/>
    </source>
</evidence>
<evidence type="ECO:0000256" key="14">
    <source>
        <dbReference type="ARBA" id="ARBA00022833"/>
    </source>
</evidence>
<dbReference type="InterPro" id="IPR001841">
    <property type="entry name" value="Znf_RING"/>
</dbReference>
<evidence type="ECO:0000313" key="21">
    <source>
        <dbReference type="Ensembl" id="ENSCINP00000003190.3"/>
    </source>
</evidence>
<evidence type="ECO:0000256" key="4">
    <source>
        <dbReference type="ARBA" id="ARBA00004906"/>
    </source>
</evidence>
<dbReference type="PANTHER" id="PTHR16047">
    <property type="entry name" value="RFWD3 PROTEIN"/>
    <property type="match status" value="1"/>
</dbReference>
<keyword evidence="7" id="KW-0853">WD repeat</keyword>
<evidence type="ECO:0000259" key="20">
    <source>
        <dbReference type="PROSITE" id="PS50089"/>
    </source>
</evidence>
<keyword evidence="16" id="KW-0539">Nucleus</keyword>
<dbReference type="HOGENOM" id="CLU_021009_2_1_1"/>
<dbReference type="CDD" id="cd16450">
    <property type="entry name" value="mRING-C3HGC3_RFWD3"/>
    <property type="match status" value="1"/>
</dbReference>
<dbReference type="SUPFAM" id="SSF50978">
    <property type="entry name" value="WD40 repeat-like"/>
    <property type="match status" value="1"/>
</dbReference>
<dbReference type="Ensembl" id="ENSCINT00000003190.3">
    <property type="protein sequence ID" value="ENSCINP00000003190.3"/>
    <property type="gene ID" value="ENSCING00000001593.3"/>
</dbReference>
<comment type="catalytic activity">
    <reaction evidence="1">
        <text>S-ubiquitinyl-[E2 ubiquitin-conjugating enzyme]-L-cysteine + [acceptor protein]-L-lysine = [E2 ubiquitin-conjugating enzyme]-L-cysteine + N(6)-ubiquitinyl-[acceptor protein]-L-lysine.</text>
        <dbReference type="EC" id="2.3.2.27"/>
    </reaction>
</comment>
<feature type="region of interest" description="Disordered" evidence="19">
    <location>
        <begin position="136"/>
        <end position="206"/>
    </location>
</feature>
<dbReference type="FunCoup" id="F6UM67">
    <property type="interactions" value="107"/>
</dbReference>
<evidence type="ECO:0000256" key="5">
    <source>
        <dbReference type="ARBA" id="ARBA00012483"/>
    </source>
</evidence>
<reference evidence="21" key="3">
    <citation type="submission" date="2025-09" db="UniProtKB">
        <authorList>
            <consortium name="Ensembl"/>
        </authorList>
    </citation>
    <scope>IDENTIFICATION</scope>
</reference>
<dbReference type="PANTHER" id="PTHR16047:SF7">
    <property type="entry name" value="E3 UBIQUITIN-PROTEIN LIGASE RFWD3"/>
    <property type="match status" value="1"/>
</dbReference>
<dbReference type="Proteomes" id="UP000008144">
    <property type="component" value="Unassembled WGS sequence"/>
</dbReference>
<dbReference type="SMART" id="SM00184">
    <property type="entry name" value="RING"/>
    <property type="match status" value="1"/>
</dbReference>
<feature type="compositionally biased region" description="Basic and acidic residues" evidence="19">
    <location>
        <begin position="158"/>
        <end position="170"/>
    </location>
</feature>
<dbReference type="GO" id="GO:0036297">
    <property type="term" value="P:interstrand cross-link repair"/>
    <property type="evidence" value="ECO:0007669"/>
    <property type="project" value="InterPro"/>
</dbReference>
<evidence type="ECO:0000256" key="1">
    <source>
        <dbReference type="ARBA" id="ARBA00000900"/>
    </source>
</evidence>
<evidence type="ECO:0000256" key="12">
    <source>
        <dbReference type="ARBA" id="ARBA00022771"/>
    </source>
</evidence>
<keyword evidence="14" id="KW-0862">Zinc</keyword>
<evidence type="ECO:0000256" key="19">
    <source>
        <dbReference type="SAM" id="MobiDB-lite"/>
    </source>
</evidence>
<dbReference type="InterPro" id="IPR015943">
    <property type="entry name" value="WD40/YVTN_repeat-like_dom_sf"/>
</dbReference>
<keyword evidence="9" id="KW-0479">Metal-binding</keyword>
<evidence type="ECO:0000256" key="17">
    <source>
        <dbReference type="PROSITE-ProRule" id="PRU00175"/>
    </source>
</evidence>
<organism evidence="21 22">
    <name type="scientific">Ciona intestinalis</name>
    <name type="common">Transparent sea squirt</name>
    <name type="synonym">Ascidia intestinalis</name>
    <dbReference type="NCBI Taxonomy" id="7719"/>
    <lineage>
        <taxon>Eukaryota</taxon>
        <taxon>Metazoa</taxon>
        <taxon>Chordata</taxon>
        <taxon>Tunicata</taxon>
        <taxon>Ascidiacea</taxon>
        <taxon>Phlebobranchia</taxon>
        <taxon>Cionidae</taxon>
        <taxon>Ciona</taxon>
    </lineage>
</organism>
<evidence type="ECO:0000256" key="18">
    <source>
        <dbReference type="SAM" id="Coils"/>
    </source>
</evidence>
<keyword evidence="15" id="KW-0234">DNA repair</keyword>
<sequence length="762" mass="84720">MASFLRLVEDNNSSDDEEMFPLSNQPSTVPETSRNRQFSIVTVSDNDLPQNEAATRAVRWLISNVTANSASRESSSNLSNQRRTIDLTSDNPDEDWGNNDDTENADSILGLSEDSSPILGWVRPGRAPFRLHVASSEESEAGTLVEGDASDSEVSNQDSERSSETSRLEEDGVPSDASSSTLTNSAVLPEPEFPTPVLPQPELPTPVLPRPILEPVLTDALQGNELASQQDFLSSSRWKQHNKRKLSSPSEACSPKKVKENSQGSESDDEMNCPICFEPWTNSGKHRLVSLKCGHLFGQKCVERWLKECHQKCPQCNVKAKKSEVRVIYAKKLKAVDTSELENAIKVADKVKAEKREREMELAKVRMQYEMAMEECNRLKSKVTVLMDNQPTHPTTTSQQQSSNQTNNGKFFQLYKNIVITPSGGCRVMDFDKRSCQFVISQPSPRSRFMTGFGVKRLSGMDFKSGCFTLLHQKVIKDLRFNPLCENQLLSASQDGTLRITDMLSNSKVHEYKVGKPVWSCCWDTNNRNIIYSGLNNGSFMQFDLRNTSEAMSTMENTWSRCPVVSLYHVPPTANDKFQGRGGLFSATLKGACFWQDTMESTEESTSFISNFKPTFLPLETGSCAGLCYNPSTNHCLVTFRPGGSYRKTTHLLGELQSMVGTDGGKRISCNIVETFYGGQTHKMLTRNSLHVLPLNGGDTLLACVGDEPNKKVQVYDVNRNKLVQCLPCDNAPPLDILNTNISNRNVIAALTDTTLKVFALD</sequence>
<evidence type="ECO:0000256" key="2">
    <source>
        <dbReference type="ARBA" id="ARBA00004322"/>
    </source>
</evidence>
<feature type="coiled-coil region" evidence="18">
    <location>
        <begin position="348"/>
        <end position="382"/>
    </location>
</feature>
<dbReference type="PROSITE" id="PS50089">
    <property type="entry name" value="ZF_RING_2"/>
    <property type="match status" value="1"/>
</dbReference>
<dbReference type="InParanoid" id="F6UM67"/>
<evidence type="ECO:0000256" key="8">
    <source>
        <dbReference type="ARBA" id="ARBA00022679"/>
    </source>
</evidence>
<feature type="region of interest" description="Disordered" evidence="19">
    <location>
        <begin position="1"/>
        <end position="35"/>
    </location>
</feature>
<evidence type="ECO:0000313" key="22">
    <source>
        <dbReference type="Proteomes" id="UP000008144"/>
    </source>
</evidence>
<keyword evidence="10" id="KW-0677">Repeat</keyword>
<dbReference type="GO" id="GO:0016605">
    <property type="term" value="C:PML body"/>
    <property type="evidence" value="ECO:0007669"/>
    <property type="project" value="UniProtKB-SubCell"/>
</dbReference>
<dbReference type="AlphaFoldDB" id="F6UM67"/>
<evidence type="ECO:0000256" key="13">
    <source>
        <dbReference type="ARBA" id="ARBA00022786"/>
    </source>
</evidence>
<reference evidence="21" key="2">
    <citation type="submission" date="2025-08" db="UniProtKB">
        <authorList>
            <consortium name="Ensembl"/>
        </authorList>
    </citation>
    <scope>IDENTIFICATION</scope>
</reference>
<dbReference type="InterPro" id="IPR013083">
    <property type="entry name" value="Znf_RING/FYVE/PHD"/>
</dbReference>
<feature type="compositionally biased region" description="Pro residues" evidence="19">
    <location>
        <begin position="191"/>
        <end position="206"/>
    </location>
</feature>
<evidence type="ECO:0000256" key="16">
    <source>
        <dbReference type="ARBA" id="ARBA00023242"/>
    </source>
</evidence>
<reference evidence="22" key="1">
    <citation type="journal article" date="2002" name="Science">
        <title>The draft genome of Ciona intestinalis: insights into chordate and vertebrate origins.</title>
        <authorList>
            <person name="Dehal P."/>
            <person name="Satou Y."/>
            <person name="Campbell R.K."/>
            <person name="Chapman J."/>
            <person name="Degnan B."/>
            <person name="De Tomaso A."/>
            <person name="Davidson B."/>
            <person name="Di Gregorio A."/>
            <person name="Gelpke M."/>
            <person name="Goodstein D.M."/>
            <person name="Harafuji N."/>
            <person name="Hastings K.E."/>
            <person name="Ho I."/>
            <person name="Hotta K."/>
            <person name="Huang W."/>
            <person name="Kawashima T."/>
            <person name="Lemaire P."/>
            <person name="Martinez D."/>
            <person name="Meinertzhagen I.A."/>
            <person name="Necula S."/>
            <person name="Nonaka M."/>
            <person name="Putnam N."/>
            <person name="Rash S."/>
            <person name="Saiga H."/>
            <person name="Satake M."/>
            <person name="Terry A."/>
            <person name="Yamada L."/>
            <person name="Wang H.G."/>
            <person name="Awazu S."/>
            <person name="Azumi K."/>
            <person name="Boore J."/>
            <person name="Branno M."/>
            <person name="Chin-Bow S."/>
            <person name="DeSantis R."/>
            <person name="Doyle S."/>
            <person name="Francino P."/>
            <person name="Keys D.N."/>
            <person name="Haga S."/>
            <person name="Hayashi H."/>
            <person name="Hino K."/>
            <person name="Imai K.S."/>
            <person name="Inaba K."/>
            <person name="Kano S."/>
            <person name="Kobayashi K."/>
            <person name="Kobayashi M."/>
            <person name="Lee B.I."/>
            <person name="Makabe K.W."/>
            <person name="Manohar C."/>
            <person name="Matassi G."/>
            <person name="Medina M."/>
            <person name="Mochizuki Y."/>
            <person name="Mount S."/>
            <person name="Morishita T."/>
            <person name="Miura S."/>
            <person name="Nakayama A."/>
            <person name="Nishizaka S."/>
            <person name="Nomoto H."/>
            <person name="Ohta F."/>
            <person name="Oishi K."/>
            <person name="Rigoutsos I."/>
            <person name="Sano M."/>
            <person name="Sasaki A."/>
            <person name="Sasakura Y."/>
            <person name="Shoguchi E."/>
            <person name="Shin-i T."/>
            <person name="Spagnuolo A."/>
            <person name="Stainier D."/>
            <person name="Suzuki M.M."/>
            <person name="Tassy O."/>
            <person name="Takatori N."/>
            <person name="Tokuoka M."/>
            <person name="Yagi K."/>
            <person name="Yoshizaki F."/>
            <person name="Wada S."/>
            <person name="Zhang C."/>
            <person name="Hyatt P.D."/>
            <person name="Larimer F."/>
            <person name="Detter C."/>
            <person name="Doggett N."/>
            <person name="Glavina T."/>
            <person name="Hawkins T."/>
            <person name="Richardson P."/>
            <person name="Lucas S."/>
            <person name="Kohara Y."/>
            <person name="Levine M."/>
            <person name="Satoh N."/>
            <person name="Rokhsar D.S."/>
        </authorList>
    </citation>
    <scope>NUCLEOTIDE SEQUENCE [LARGE SCALE GENOMIC DNA]</scope>
</reference>
<dbReference type="SUPFAM" id="SSF57850">
    <property type="entry name" value="RING/U-box"/>
    <property type="match status" value="1"/>
</dbReference>
<evidence type="ECO:0000256" key="6">
    <source>
        <dbReference type="ARBA" id="ARBA00022490"/>
    </source>
</evidence>
<evidence type="ECO:0000256" key="15">
    <source>
        <dbReference type="ARBA" id="ARBA00023204"/>
    </source>
</evidence>
<keyword evidence="11" id="KW-0227">DNA damage</keyword>
<keyword evidence="6" id="KW-0963">Cytoplasm</keyword>
<dbReference type="SMART" id="SM00320">
    <property type="entry name" value="WD40"/>
    <property type="match status" value="2"/>
</dbReference>